<dbReference type="PANTHER" id="PTHR43319:SF3">
    <property type="entry name" value="BETA-LACTAMASE-RELATED DOMAIN-CONTAINING PROTEIN"/>
    <property type="match status" value="1"/>
</dbReference>
<dbReference type="Pfam" id="PF00144">
    <property type="entry name" value="Beta-lactamase"/>
    <property type="match status" value="1"/>
</dbReference>
<reference evidence="3" key="1">
    <citation type="submission" date="2021-10" db="EMBL/GenBank/DDBJ databases">
        <title>Tropical sea cucumber genome reveals ecological adaptation and Cuvierian tubules defense mechanism.</title>
        <authorList>
            <person name="Chen T."/>
        </authorList>
    </citation>
    <scope>NUCLEOTIDE SEQUENCE</scope>
    <source>
        <strain evidence="3">Nanhai2018</strain>
        <tissue evidence="3">Muscle</tissue>
    </source>
</reference>
<keyword evidence="1" id="KW-1133">Transmembrane helix</keyword>
<accession>A0A9Q1HGV7</accession>
<proteinExistence type="predicted"/>
<protein>
    <submittedName>
        <fullName evidence="3">Beta-lactamase domain-containing protein 2</fullName>
    </submittedName>
</protein>
<feature type="domain" description="Beta-lactamase-related" evidence="2">
    <location>
        <begin position="62"/>
        <end position="419"/>
    </location>
</feature>
<evidence type="ECO:0000313" key="3">
    <source>
        <dbReference type="EMBL" id="KAJ8049422.1"/>
    </source>
</evidence>
<organism evidence="3 4">
    <name type="scientific">Holothuria leucospilota</name>
    <name type="common">Black long sea cucumber</name>
    <name type="synonym">Mertensiothuria leucospilota</name>
    <dbReference type="NCBI Taxonomy" id="206669"/>
    <lineage>
        <taxon>Eukaryota</taxon>
        <taxon>Metazoa</taxon>
        <taxon>Echinodermata</taxon>
        <taxon>Eleutherozoa</taxon>
        <taxon>Echinozoa</taxon>
        <taxon>Holothuroidea</taxon>
        <taxon>Aspidochirotacea</taxon>
        <taxon>Aspidochirotida</taxon>
        <taxon>Holothuriidae</taxon>
        <taxon>Holothuria</taxon>
    </lineage>
</organism>
<sequence length="437" mass="49425">MSFLRQALLVAVTAVIVGIIVPSYFKPSYPVPEIFGTVAPGFEEVREVFRKNYVDGWDNPEAGSAFSVCHKGEKVVDLWAGYADAEAKRLWRKDTMSIIFSTTKGFTVACVAMLADRGLIDFTKPVAHYWPEFAQKGKEKITVQQLLEHEAGLSVIEEKLSFGLLKDRDAMDKILARSEPQWEPGTRHGYHAITIGPLVDALVRRVDPKKRTVGQFVEEEIRKPFGIDVYIGAPLTEYHRVGRLVNLKERLTDVIYTCIHTPFFRKYLIEKLFGRLEHNTAITDNCDEVCDFDRMADPDKLNIELASANGVATARAVAKFYGILANGGMYENKTLLSKKIIDEYINDRRGLTPDLVLFDLPMRWKYGMDLIPQPNEEGNLFGAPGYGGQMGYADPNNNLGIGFISRYMSPSAFKFEDQRIKSLYESVQRIVEKKKRT</sequence>
<dbReference type="Gene3D" id="3.40.710.10">
    <property type="entry name" value="DD-peptidase/beta-lactamase superfamily"/>
    <property type="match status" value="1"/>
</dbReference>
<dbReference type="InterPro" id="IPR052907">
    <property type="entry name" value="Beta-lactamase/esterase"/>
</dbReference>
<feature type="transmembrane region" description="Helical" evidence="1">
    <location>
        <begin position="7"/>
        <end position="25"/>
    </location>
</feature>
<comment type="caution">
    <text evidence="3">The sequence shown here is derived from an EMBL/GenBank/DDBJ whole genome shotgun (WGS) entry which is preliminary data.</text>
</comment>
<evidence type="ECO:0000313" key="4">
    <source>
        <dbReference type="Proteomes" id="UP001152320"/>
    </source>
</evidence>
<dbReference type="SUPFAM" id="SSF56601">
    <property type="entry name" value="beta-lactamase/transpeptidase-like"/>
    <property type="match status" value="1"/>
</dbReference>
<keyword evidence="4" id="KW-1185">Reference proteome</keyword>
<name>A0A9Q1HGV7_HOLLE</name>
<dbReference type="EMBL" id="JAIZAY010000001">
    <property type="protein sequence ID" value="KAJ8049422.1"/>
    <property type="molecule type" value="Genomic_DNA"/>
</dbReference>
<dbReference type="OrthoDB" id="5946976at2759"/>
<dbReference type="Proteomes" id="UP001152320">
    <property type="component" value="Chromosome 1"/>
</dbReference>
<dbReference type="InterPro" id="IPR012338">
    <property type="entry name" value="Beta-lactam/transpept-like"/>
</dbReference>
<evidence type="ECO:0000256" key="1">
    <source>
        <dbReference type="SAM" id="Phobius"/>
    </source>
</evidence>
<dbReference type="InterPro" id="IPR001466">
    <property type="entry name" value="Beta-lactam-related"/>
</dbReference>
<dbReference type="PANTHER" id="PTHR43319">
    <property type="entry name" value="BETA-LACTAMASE-RELATED"/>
    <property type="match status" value="1"/>
</dbReference>
<evidence type="ECO:0000259" key="2">
    <source>
        <dbReference type="Pfam" id="PF00144"/>
    </source>
</evidence>
<keyword evidence="1" id="KW-0472">Membrane</keyword>
<dbReference type="AlphaFoldDB" id="A0A9Q1HGV7"/>
<gene>
    <name evidence="3" type="ORF">HOLleu_02168</name>
</gene>
<keyword evidence="1" id="KW-0812">Transmembrane</keyword>